<gene>
    <name evidence="3" type="ORF">BTJ66_04565</name>
</gene>
<evidence type="ECO:0000313" key="3">
    <source>
        <dbReference type="EMBL" id="PHK50038.1"/>
    </source>
</evidence>
<organism evidence="3 4">
    <name type="scientific">Staphylococcus edaphicus</name>
    <dbReference type="NCBI Taxonomy" id="1955013"/>
    <lineage>
        <taxon>Bacteria</taxon>
        <taxon>Bacillati</taxon>
        <taxon>Bacillota</taxon>
        <taxon>Bacilli</taxon>
        <taxon>Bacillales</taxon>
        <taxon>Staphylococcaceae</taxon>
        <taxon>Staphylococcus</taxon>
    </lineage>
</organism>
<evidence type="ECO:0000259" key="2">
    <source>
        <dbReference type="Pfam" id="PF03703"/>
    </source>
</evidence>
<dbReference type="PANTHER" id="PTHR34473">
    <property type="entry name" value="UPF0699 TRANSMEMBRANE PROTEIN YDBS"/>
    <property type="match status" value="1"/>
</dbReference>
<evidence type="ECO:0000313" key="4">
    <source>
        <dbReference type="Proteomes" id="UP000223828"/>
    </source>
</evidence>
<dbReference type="InterPro" id="IPR005182">
    <property type="entry name" value="YdbS-like_PH"/>
</dbReference>
<keyword evidence="1" id="KW-1133">Transmembrane helix</keyword>
<accession>A0A2C6WGW2</accession>
<keyword evidence="1" id="KW-0472">Membrane</keyword>
<dbReference type="EMBL" id="MRZN01000005">
    <property type="protein sequence ID" value="PHK50038.1"/>
    <property type="molecule type" value="Genomic_DNA"/>
</dbReference>
<keyword evidence="1" id="KW-0812">Transmembrane</keyword>
<reference evidence="4" key="1">
    <citation type="submission" date="2017-10" db="EMBL/GenBank/DDBJ databases">
        <title>Staphylococcus edaphicus sp. nov., isolated in Antarctica, harbouring mecC gene and genomic islands essential in adaptation to extreme environment.</title>
        <authorList>
            <person name="Pantucek R."/>
            <person name="Sedlacek I."/>
            <person name="Indrakova A."/>
            <person name="Vrbovska V."/>
            <person name="Maslanova I."/>
            <person name="Kovarovic V."/>
            <person name="Svec P."/>
            <person name="Kralova S."/>
            <person name="Kristofova L."/>
            <person name="Keklakova J."/>
            <person name="Petras P."/>
            <person name="Doskar J."/>
        </authorList>
    </citation>
    <scope>NUCLEOTIDE SEQUENCE [LARGE SCALE GENOMIC DNA]</scope>
    <source>
        <strain evidence="4">CCM 5085</strain>
    </source>
</reference>
<proteinExistence type="predicted"/>
<dbReference type="PANTHER" id="PTHR34473:SF2">
    <property type="entry name" value="UPF0699 TRANSMEMBRANE PROTEIN YDBT"/>
    <property type="match status" value="1"/>
</dbReference>
<feature type="domain" description="YdbS-like PH" evidence="2">
    <location>
        <begin position="81"/>
        <end position="155"/>
    </location>
</feature>
<protein>
    <recommendedName>
        <fullName evidence="2">YdbS-like PH domain-containing protein</fullName>
    </recommendedName>
</protein>
<sequence>MFIVQLISYERKLPKRVIRFWVYYTSLVFTIILLCTLTFIILSFALNWNKYISYSFLTILFFTSVSFPIELLHVKKIKYSIFSYNYSEKIIEIEYGWWFFKSYKIIPISNIYSSDIYQGPILKKFNLYNLKLITMANTHEIEGLDLQDAKKIQDKLQNIER</sequence>
<comment type="caution">
    <text evidence="3">The sequence shown here is derived from an EMBL/GenBank/DDBJ whole genome shotgun (WGS) entry which is preliminary data.</text>
</comment>
<name>A0A2C6WGW2_9STAP</name>
<evidence type="ECO:0000256" key="1">
    <source>
        <dbReference type="SAM" id="Phobius"/>
    </source>
</evidence>
<feature type="transmembrane region" description="Helical" evidence="1">
    <location>
        <begin position="21"/>
        <end position="45"/>
    </location>
</feature>
<dbReference type="AlphaFoldDB" id="A0A2C6WGW2"/>
<dbReference type="Pfam" id="PF03703">
    <property type="entry name" value="bPH_2"/>
    <property type="match status" value="1"/>
</dbReference>
<feature type="transmembrane region" description="Helical" evidence="1">
    <location>
        <begin position="51"/>
        <end position="72"/>
    </location>
</feature>
<dbReference type="Proteomes" id="UP000223828">
    <property type="component" value="Unassembled WGS sequence"/>
</dbReference>